<proteinExistence type="predicted"/>
<evidence type="ECO:0008006" key="3">
    <source>
        <dbReference type="Google" id="ProtNLM"/>
    </source>
</evidence>
<dbReference type="InterPro" id="IPR043502">
    <property type="entry name" value="DNA/RNA_pol_sf"/>
</dbReference>
<dbReference type="Proteomes" id="UP000299102">
    <property type="component" value="Unassembled WGS sequence"/>
</dbReference>
<dbReference type="AlphaFoldDB" id="A0A4C1W491"/>
<evidence type="ECO:0000313" key="2">
    <source>
        <dbReference type="Proteomes" id="UP000299102"/>
    </source>
</evidence>
<dbReference type="EMBL" id="BGZK01000460">
    <property type="protein sequence ID" value="GBP44897.1"/>
    <property type="molecule type" value="Genomic_DNA"/>
</dbReference>
<comment type="caution">
    <text evidence="1">The sequence shown here is derived from an EMBL/GenBank/DDBJ whole genome shotgun (WGS) entry which is preliminary data.</text>
</comment>
<accession>A0A4C1W491</accession>
<protein>
    <recommendedName>
        <fullName evidence="3">Reverse transcriptase domain-containing protein</fullName>
    </recommendedName>
</protein>
<gene>
    <name evidence="1" type="ORF">EVAR_24812_1</name>
</gene>
<dbReference type="PANTHER" id="PTHR47331">
    <property type="entry name" value="PHD-TYPE DOMAIN-CONTAINING PROTEIN"/>
    <property type="match status" value="1"/>
</dbReference>
<keyword evidence="2" id="KW-1185">Reference proteome</keyword>
<evidence type="ECO:0000313" key="1">
    <source>
        <dbReference type="EMBL" id="GBP44897.1"/>
    </source>
</evidence>
<sequence>MYPTRLPLHSMNLSVKRFIVKLRAATSSRYSVALPFKGDVSALGDSTRAAQADIIRYLVPVAKESKNDSNSQYVIPHHAVYRSDKSTKLRVVLDAIHENHRRFQRILYRFNINEPLQLYEMTRVPFGLRCSPYLAIRTVRQLAADEHSRYPDAAAVAERDLYMDDLVSSCLTEQDAALLSNELIELFRAEGSI</sequence>
<organism evidence="1 2">
    <name type="scientific">Eumeta variegata</name>
    <name type="common">Bagworm moth</name>
    <name type="synonym">Eumeta japonica</name>
    <dbReference type="NCBI Taxonomy" id="151549"/>
    <lineage>
        <taxon>Eukaryota</taxon>
        <taxon>Metazoa</taxon>
        <taxon>Ecdysozoa</taxon>
        <taxon>Arthropoda</taxon>
        <taxon>Hexapoda</taxon>
        <taxon>Insecta</taxon>
        <taxon>Pterygota</taxon>
        <taxon>Neoptera</taxon>
        <taxon>Endopterygota</taxon>
        <taxon>Lepidoptera</taxon>
        <taxon>Glossata</taxon>
        <taxon>Ditrysia</taxon>
        <taxon>Tineoidea</taxon>
        <taxon>Psychidae</taxon>
        <taxon>Oiketicinae</taxon>
        <taxon>Eumeta</taxon>
    </lineage>
</organism>
<dbReference type="OrthoDB" id="8194935at2759"/>
<dbReference type="GO" id="GO:0071897">
    <property type="term" value="P:DNA biosynthetic process"/>
    <property type="evidence" value="ECO:0007669"/>
    <property type="project" value="UniProtKB-ARBA"/>
</dbReference>
<dbReference type="SUPFAM" id="SSF56672">
    <property type="entry name" value="DNA/RNA polymerases"/>
    <property type="match status" value="1"/>
</dbReference>
<name>A0A4C1W491_EUMVA</name>
<reference evidence="1 2" key="1">
    <citation type="journal article" date="2019" name="Commun. Biol.">
        <title>The bagworm genome reveals a unique fibroin gene that provides high tensile strength.</title>
        <authorList>
            <person name="Kono N."/>
            <person name="Nakamura H."/>
            <person name="Ohtoshi R."/>
            <person name="Tomita M."/>
            <person name="Numata K."/>
            <person name="Arakawa K."/>
        </authorList>
    </citation>
    <scope>NUCLEOTIDE SEQUENCE [LARGE SCALE GENOMIC DNA]</scope>
</reference>